<dbReference type="RefSeq" id="WP_069206673.1">
    <property type="nucleotide sequence ID" value="NZ_CP014168.1"/>
</dbReference>
<sequence length="163" mass="17511">MTTIRPVSQADADAVTAIYAHHVLHGTGTFDIDPPGVAHWRDRIADILVRGWPFLVAEREGKVLGYAYAAQFRDRAAYRASCEDSIYIAEDARGTGVGTLLLGALIAAAPAAGFREMVAVIGGPEPASVALHGKLGFREVGRLHDIGEKFGRSLDVLFLQRTV</sequence>
<dbReference type="Gene3D" id="3.40.630.30">
    <property type="match status" value="1"/>
</dbReference>
<organism evidence="2 3">
    <name type="scientific">Sphingomonas panacis</name>
    <dbReference type="NCBI Taxonomy" id="1560345"/>
    <lineage>
        <taxon>Bacteria</taxon>
        <taxon>Pseudomonadati</taxon>
        <taxon>Pseudomonadota</taxon>
        <taxon>Alphaproteobacteria</taxon>
        <taxon>Sphingomonadales</taxon>
        <taxon>Sphingomonadaceae</taxon>
        <taxon>Sphingomonas</taxon>
    </lineage>
</organism>
<name>A0A1B3ZFH4_9SPHN</name>
<keyword evidence="3" id="KW-1185">Reference proteome</keyword>
<dbReference type="OrthoDB" id="5459937at2"/>
<dbReference type="PROSITE" id="PS51186">
    <property type="entry name" value="GNAT"/>
    <property type="match status" value="1"/>
</dbReference>
<dbReference type="GO" id="GO:0016747">
    <property type="term" value="F:acyltransferase activity, transferring groups other than amino-acyl groups"/>
    <property type="evidence" value="ECO:0007669"/>
    <property type="project" value="InterPro"/>
</dbReference>
<dbReference type="KEGG" id="span:AWL63_21565"/>
<gene>
    <name evidence="2" type="ORF">AWL63_21565</name>
</gene>
<proteinExistence type="predicted"/>
<keyword evidence="2" id="KW-0808">Transferase</keyword>
<dbReference type="Pfam" id="PF13420">
    <property type="entry name" value="Acetyltransf_4"/>
    <property type="match status" value="1"/>
</dbReference>
<evidence type="ECO:0000313" key="3">
    <source>
        <dbReference type="Proteomes" id="UP000094256"/>
    </source>
</evidence>
<dbReference type="InterPro" id="IPR000182">
    <property type="entry name" value="GNAT_dom"/>
</dbReference>
<dbReference type="InterPro" id="IPR016181">
    <property type="entry name" value="Acyl_CoA_acyltransferase"/>
</dbReference>
<protein>
    <submittedName>
        <fullName evidence="2">GCN5 family acetyltransferase</fullName>
    </submittedName>
</protein>
<reference evidence="2 3" key="1">
    <citation type="submission" date="2016-01" db="EMBL/GenBank/DDBJ databases">
        <title>Complete genome and mega plasmid sequence of Sphingomonas panacis DCY99 elicits systemic resistance in rice to Xanthomonas oryzae.</title>
        <authorList>
            <person name="Kim Y.J."/>
            <person name="Yang D.C."/>
            <person name="Sing P."/>
        </authorList>
    </citation>
    <scope>NUCLEOTIDE SEQUENCE [LARGE SCALE GENOMIC DNA]</scope>
    <source>
        <strain evidence="2 3">DCY99</strain>
    </source>
</reference>
<dbReference type="SUPFAM" id="SSF55729">
    <property type="entry name" value="Acyl-CoA N-acyltransferases (Nat)"/>
    <property type="match status" value="1"/>
</dbReference>
<accession>A0A1B3ZFH4</accession>
<dbReference type="Proteomes" id="UP000094256">
    <property type="component" value="Chromosome"/>
</dbReference>
<dbReference type="AlphaFoldDB" id="A0A1B3ZFH4"/>
<dbReference type="EMBL" id="CP014168">
    <property type="protein sequence ID" value="AOH86159.1"/>
    <property type="molecule type" value="Genomic_DNA"/>
</dbReference>
<dbReference type="PANTHER" id="PTHR43072">
    <property type="entry name" value="N-ACETYLTRANSFERASE"/>
    <property type="match status" value="1"/>
</dbReference>
<dbReference type="PANTHER" id="PTHR43072:SF8">
    <property type="entry name" value="ACYLTRANSFERASE FABY-RELATED"/>
    <property type="match status" value="1"/>
</dbReference>
<evidence type="ECO:0000259" key="1">
    <source>
        <dbReference type="PROSITE" id="PS51186"/>
    </source>
</evidence>
<feature type="domain" description="N-acetyltransferase" evidence="1">
    <location>
        <begin position="2"/>
        <end position="163"/>
    </location>
</feature>
<evidence type="ECO:0000313" key="2">
    <source>
        <dbReference type="EMBL" id="AOH86159.1"/>
    </source>
</evidence>